<feature type="transmembrane region" description="Helical" evidence="1">
    <location>
        <begin position="35"/>
        <end position="53"/>
    </location>
</feature>
<feature type="transmembrane region" description="Helical" evidence="1">
    <location>
        <begin position="59"/>
        <end position="77"/>
    </location>
</feature>
<dbReference type="AlphaFoldDB" id="A0A285P5T3"/>
<dbReference type="EMBL" id="OBEJ01000004">
    <property type="protein sequence ID" value="SNZ17084.1"/>
    <property type="molecule type" value="Genomic_DNA"/>
</dbReference>
<accession>A0A285P5T3</accession>
<proteinExistence type="predicted"/>
<dbReference type="NCBIfam" id="TIGR01167">
    <property type="entry name" value="LPXTG_anchor"/>
    <property type="match status" value="1"/>
</dbReference>
<sequence>MSSEGQLIVCRRCNETIPLEEDSCPHCGTTIRGNGPYIGAMLFGIILAGASLLRLGELLAFTVLGALIVAIAGYLFYNKRQRIQKASQRA</sequence>
<dbReference type="OrthoDB" id="200004at2157"/>
<keyword evidence="1" id="KW-0472">Membrane</keyword>
<evidence type="ECO:0000256" key="1">
    <source>
        <dbReference type="SAM" id="Phobius"/>
    </source>
</evidence>
<protein>
    <submittedName>
        <fullName evidence="2">LPXTG-motif cell wall anchor domain-containing protein</fullName>
    </submittedName>
</protein>
<name>A0A285P5T3_NATPI</name>
<evidence type="ECO:0000313" key="2">
    <source>
        <dbReference type="EMBL" id="SNZ17084.1"/>
    </source>
</evidence>
<keyword evidence="1" id="KW-1133">Transmembrane helix</keyword>
<dbReference type="RefSeq" id="WP_097009776.1">
    <property type="nucleotide sequence ID" value="NZ_OBEJ01000004.1"/>
</dbReference>
<organism evidence="2 3">
    <name type="scientific">Natronoarchaeum philippinense</name>
    <dbReference type="NCBI Taxonomy" id="558529"/>
    <lineage>
        <taxon>Archaea</taxon>
        <taxon>Methanobacteriati</taxon>
        <taxon>Methanobacteriota</taxon>
        <taxon>Stenosarchaea group</taxon>
        <taxon>Halobacteria</taxon>
        <taxon>Halobacteriales</taxon>
        <taxon>Natronoarchaeaceae</taxon>
    </lineage>
</organism>
<keyword evidence="3" id="KW-1185">Reference proteome</keyword>
<reference evidence="2 3" key="1">
    <citation type="submission" date="2017-09" db="EMBL/GenBank/DDBJ databases">
        <authorList>
            <person name="Ehlers B."/>
            <person name="Leendertz F.H."/>
        </authorList>
    </citation>
    <scope>NUCLEOTIDE SEQUENCE [LARGE SCALE GENOMIC DNA]</scope>
    <source>
        <strain evidence="2 3">DSM 27208</strain>
    </source>
</reference>
<evidence type="ECO:0000313" key="3">
    <source>
        <dbReference type="Proteomes" id="UP000219453"/>
    </source>
</evidence>
<keyword evidence="1" id="KW-0812">Transmembrane</keyword>
<gene>
    <name evidence="2" type="ORF">SAMN06269185_2884</name>
</gene>
<dbReference type="Proteomes" id="UP000219453">
    <property type="component" value="Unassembled WGS sequence"/>
</dbReference>